<organism evidence="1">
    <name type="scientific">Arion vulgaris</name>
    <dbReference type="NCBI Taxonomy" id="1028688"/>
    <lineage>
        <taxon>Eukaryota</taxon>
        <taxon>Metazoa</taxon>
        <taxon>Spiralia</taxon>
        <taxon>Lophotrochozoa</taxon>
        <taxon>Mollusca</taxon>
        <taxon>Gastropoda</taxon>
        <taxon>Heterobranchia</taxon>
        <taxon>Euthyneura</taxon>
        <taxon>Panpulmonata</taxon>
        <taxon>Eupulmonata</taxon>
        <taxon>Stylommatophora</taxon>
        <taxon>Helicina</taxon>
        <taxon>Arionoidea</taxon>
        <taxon>Arionidae</taxon>
        <taxon>Arion</taxon>
    </lineage>
</organism>
<dbReference type="AlphaFoldDB" id="A0A0B6Z0C6"/>
<accession>A0A0B6Z0C6</accession>
<dbReference type="EMBL" id="HACG01014982">
    <property type="protein sequence ID" value="CEK61847.1"/>
    <property type="molecule type" value="Transcribed_RNA"/>
</dbReference>
<feature type="non-terminal residue" evidence="1">
    <location>
        <position position="66"/>
    </location>
</feature>
<evidence type="ECO:0000313" key="1">
    <source>
        <dbReference type="EMBL" id="CEK61847.1"/>
    </source>
</evidence>
<protein>
    <submittedName>
        <fullName evidence="1">Uncharacterized protein</fullName>
    </submittedName>
</protein>
<name>A0A0B6Z0C6_9EUPU</name>
<reference evidence="1" key="1">
    <citation type="submission" date="2014-12" db="EMBL/GenBank/DDBJ databases">
        <title>Insight into the proteome of Arion vulgaris.</title>
        <authorList>
            <person name="Aradska J."/>
            <person name="Bulat T."/>
            <person name="Smidak R."/>
            <person name="Sarate P."/>
            <person name="Gangsoo J."/>
            <person name="Sialana F."/>
            <person name="Bilban M."/>
            <person name="Lubec G."/>
        </authorList>
    </citation>
    <scope>NUCLEOTIDE SEQUENCE</scope>
    <source>
        <tissue evidence="1">Skin</tissue>
    </source>
</reference>
<proteinExistence type="predicted"/>
<gene>
    <name evidence="1" type="primary">ORF43467</name>
</gene>
<sequence length="66" mass="7647">MTDLKFTHHIKVIPFLECTVDLKFRLAITSCHHHIHLSSSPSSCVWECASPTFTQIFSLHRSYTQM</sequence>